<comment type="caution">
    <text evidence="2">The sequence shown here is derived from an EMBL/GenBank/DDBJ whole genome shotgun (WGS) entry which is preliminary data.</text>
</comment>
<organism evidence="2 3">
    <name type="scientific">Stylosanthes scabra</name>
    <dbReference type="NCBI Taxonomy" id="79078"/>
    <lineage>
        <taxon>Eukaryota</taxon>
        <taxon>Viridiplantae</taxon>
        <taxon>Streptophyta</taxon>
        <taxon>Embryophyta</taxon>
        <taxon>Tracheophyta</taxon>
        <taxon>Spermatophyta</taxon>
        <taxon>Magnoliopsida</taxon>
        <taxon>eudicotyledons</taxon>
        <taxon>Gunneridae</taxon>
        <taxon>Pentapetalae</taxon>
        <taxon>rosids</taxon>
        <taxon>fabids</taxon>
        <taxon>Fabales</taxon>
        <taxon>Fabaceae</taxon>
        <taxon>Papilionoideae</taxon>
        <taxon>50 kb inversion clade</taxon>
        <taxon>dalbergioids sensu lato</taxon>
        <taxon>Dalbergieae</taxon>
        <taxon>Pterocarpus clade</taxon>
        <taxon>Stylosanthes</taxon>
    </lineage>
</organism>
<proteinExistence type="predicted"/>
<name>A0ABU6XMH9_9FABA</name>
<sequence>MVGSRTLIQRDSGQTREIPSPEVMNMSVSTAHAKHRRQEVEAAEEQQRTTKHGQHAELGSHEMTPQCWERPAVQGRMKSSRLENGPNLRYLAAGRVYLADRHRRPPHRQAD</sequence>
<accession>A0ABU6XMH9</accession>
<feature type="compositionally biased region" description="Polar residues" evidence="1">
    <location>
        <begin position="1"/>
        <end position="17"/>
    </location>
</feature>
<dbReference type="EMBL" id="JASCZI010212307">
    <property type="protein sequence ID" value="MED6199066.1"/>
    <property type="molecule type" value="Genomic_DNA"/>
</dbReference>
<feature type="region of interest" description="Disordered" evidence="1">
    <location>
        <begin position="1"/>
        <end position="89"/>
    </location>
</feature>
<evidence type="ECO:0000313" key="2">
    <source>
        <dbReference type="EMBL" id="MED6199066.1"/>
    </source>
</evidence>
<keyword evidence="3" id="KW-1185">Reference proteome</keyword>
<reference evidence="2 3" key="1">
    <citation type="journal article" date="2023" name="Plants (Basel)">
        <title>Bridging the Gap: Combining Genomics and Transcriptomics Approaches to Understand Stylosanthes scabra, an Orphan Legume from the Brazilian Caatinga.</title>
        <authorList>
            <person name="Ferreira-Neto J.R.C."/>
            <person name="da Silva M.D."/>
            <person name="Binneck E."/>
            <person name="de Melo N.F."/>
            <person name="da Silva R.H."/>
            <person name="de Melo A.L.T.M."/>
            <person name="Pandolfi V."/>
            <person name="Bustamante F.O."/>
            <person name="Brasileiro-Vidal A.C."/>
            <person name="Benko-Iseppon A.M."/>
        </authorList>
    </citation>
    <scope>NUCLEOTIDE SEQUENCE [LARGE SCALE GENOMIC DNA]</scope>
    <source>
        <tissue evidence="2">Leaves</tissue>
    </source>
</reference>
<evidence type="ECO:0000256" key="1">
    <source>
        <dbReference type="SAM" id="MobiDB-lite"/>
    </source>
</evidence>
<dbReference type="Proteomes" id="UP001341840">
    <property type="component" value="Unassembled WGS sequence"/>
</dbReference>
<gene>
    <name evidence="2" type="ORF">PIB30_072459</name>
</gene>
<evidence type="ECO:0000313" key="3">
    <source>
        <dbReference type="Proteomes" id="UP001341840"/>
    </source>
</evidence>
<protein>
    <submittedName>
        <fullName evidence="2">Uncharacterized protein</fullName>
    </submittedName>
</protein>